<accession>A0ABD3R143</accession>
<feature type="compositionally biased region" description="Acidic residues" evidence="1">
    <location>
        <begin position="202"/>
        <end position="214"/>
    </location>
</feature>
<sequence>MTSKYGRDRSRSRSKDCAPPPTPPPSYQIGEIAKHRDMIHESAEIQELVPKLKVDDGAFIRRSDGTWTYAVVKILETNDGKRAVRFTVNGRNSSKSYVEKYWFTHIRPMKVVEQQQPPSDTASLGEREGRPKRRDPAGMIFHQSSMTSLSSATSQKEEEPTNRGISCPPPHKIGWLGEEAEVDPGGGSMFFLFDDLCSISESDMEDNDSDDSDNDSFAGNGKLEVTGLHTMARSRYTLRGIDP</sequence>
<dbReference type="Proteomes" id="UP001516023">
    <property type="component" value="Unassembled WGS sequence"/>
</dbReference>
<protein>
    <submittedName>
        <fullName evidence="2">Uncharacterized protein</fullName>
    </submittedName>
</protein>
<feature type="region of interest" description="Disordered" evidence="1">
    <location>
        <begin position="1"/>
        <end position="29"/>
    </location>
</feature>
<evidence type="ECO:0000313" key="3">
    <source>
        <dbReference type="Proteomes" id="UP001516023"/>
    </source>
</evidence>
<feature type="compositionally biased region" description="Basic and acidic residues" evidence="1">
    <location>
        <begin position="1"/>
        <end position="16"/>
    </location>
</feature>
<evidence type="ECO:0000256" key="1">
    <source>
        <dbReference type="SAM" id="MobiDB-lite"/>
    </source>
</evidence>
<feature type="region of interest" description="Disordered" evidence="1">
    <location>
        <begin position="202"/>
        <end position="221"/>
    </location>
</feature>
<proteinExistence type="predicted"/>
<dbReference type="EMBL" id="JABMIG020000001">
    <property type="protein sequence ID" value="KAL3805934.1"/>
    <property type="molecule type" value="Genomic_DNA"/>
</dbReference>
<organism evidence="2 3">
    <name type="scientific">Cyclotella cryptica</name>
    <dbReference type="NCBI Taxonomy" id="29204"/>
    <lineage>
        <taxon>Eukaryota</taxon>
        <taxon>Sar</taxon>
        <taxon>Stramenopiles</taxon>
        <taxon>Ochrophyta</taxon>
        <taxon>Bacillariophyta</taxon>
        <taxon>Coscinodiscophyceae</taxon>
        <taxon>Thalassiosirophycidae</taxon>
        <taxon>Stephanodiscales</taxon>
        <taxon>Stephanodiscaceae</taxon>
        <taxon>Cyclotella</taxon>
    </lineage>
</organism>
<evidence type="ECO:0000313" key="2">
    <source>
        <dbReference type="EMBL" id="KAL3805934.1"/>
    </source>
</evidence>
<reference evidence="2 3" key="1">
    <citation type="journal article" date="2020" name="G3 (Bethesda)">
        <title>Improved Reference Genome for Cyclotella cryptica CCMP332, a Model for Cell Wall Morphogenesis, Salinity Adaptation, and Lipid Production in Diatoms (Bacillariophyta).</title>
        <authorList>
            <person name="Roberts W.R."/>
            <person name="Downey K.M."/>
            <person name="Ruck E.C."/>
            <person name="Traller J.C."/>
            <person name="Alverson A.J."/>
        </authorList>
    </citation>
    <scope>NUCLEOTIDE SEQUENCE [LARGE SCALE GENOMIC DNA]</scope>
    <source>
        <strain evidence="2 3">CCMP332</strain>
    </source>
</reference>
<comment type="caution">
    <text evidence="2">The sequence shown here is derived from an EMBL/GenBank/DDBJ whole genome shotgun (WGS) entry which is preliminary data.</text>
</comment>
<dbReference type="AlphaFoldDB" id="A0ABD3R143"/>
<name>A0ABD3R143_9STRA</name>
<feature type="compositionally biased region" description="Polar residues" evidence="1">
    <location>
        <begin position="113"/>
        <end position="122"/>
    </location>
</feature>
<feature type="compositionally biased region" description="Low complexity" evidence="1">
    <location>
        <begin position="144"/>
        <end position="154"/>
    </location>
</feature>
<gene>
    <name evidence="2" type="ORF">HJC23_007895</name>
</gene>
<keyword evidence="3" id="KW-1185">Reference proteome</keyword>
<feature type="region of interest" description="Disordered" evidence="1">
    <location>
        <begin position="111"/>
        <end position="170"/>
    </location>
</feature>